<name>A0ABU1GWD9_9GAMM</name>
<dbReference type="NCBIfam" id="TIGR00254">
    <property type="entry name" value="GGDEF"/>
    <property type="match status" value="1"/>
</dbReference>
<sequence length="847" mass="94636">MTPALPSCLDASRDTARDTHAGGWRLLIVEDEAIVAEDLAEQLIGLGYDVCGIADNGEEAIKLANDHLPQLVLMDVVIKGDIDGIETAARMNRDHDLAIIFLTAYSDSETVRRATETAPYGFLTKPYQIKEIKAALDIAAYKYTLEQGLKESERWFSSMLRCTCDAIIAVDHSGEIIFANQAAAALFTLTQGEFAGRAFDQLVMFVPSDVARLTSPLQLDTQNVTNAFIRFGETLELPNGQRLPVDVSAAPIRDTKGESSATLISLRNVSERFAAEYALRQSEESFRTAFEMAPNGMALVSVNGQFLHANQALSRLLNLELDSLCQKTQADVTLAEDLAGEERQLLNLFIEGIPSVQFEKRYITAQGTATWALVSVSLIRQSDTALCYLYQVHDLTLRKEYELHLARQAMTDGLTGLPNRTALMTELERLIARSKRRDQKFAVLFVDLDYFKQVNDTYGHETGDQLLTAVASSLRTLVRASDFVARLSGDEFIILLTDLVNAEQVRPVVKKLLSQFSRPFSIGNRQLQCGLSIGISMYPDDHQEPEKLLQLADNALYQVKAEGRGASQFYRQEFTHHLNARMNLDDELEKAVNRQEFELFYQPIVPLDATHSIKAEALIRWRHPTRGLVGPFEFINQLEDSGMIVELGRWIIRTACQHATCWPRVHGQAPEVSVNISARQFRFDDLVGTISAALSDSGLPPEKLCIEITEKLLMIDSDATLATIDALKALGVKVAIDDFGIGYSSLSYIRRFQPDNLKIDREFVQGIDTSEYDQRLLAAIIAMGDQLHISITAEGVETGLQRNYLHEHHCGYIQGYFYSKPLAETEFRLWLEHTAPAVVASPYWQPT</sequence>
<dbReference type="InterPro" id="IPR043128">
    <property type="entry name" value="Rev_trsase/Diguanyl_cyclase"/>
</dbReference>
<dbReference type="InterPro" id="IPR000014">
    <property type="entry name" value="PAS"/>
</dbReference>
<dbReference type="NCBIfam" id="TIGR00229">
    <property type="entry name" value="sensory_box"/>
    <property type="match status" value="2"/>
</dbReference>
<dbReference type="SMART" id="SM00448">
    <property type="entry name" value="REC"/>
    <property type="match status" value="1"/>
</dbReference>
<dbReference type="PROSITE" id="PS50113">
    <property type="entry name" value="PAC"/>
    <property type="match status" value="2"/>
</dbReference>
<dbReference type="SMART" id="SM00267">
    <property type="entry name" value="GGDEF"/>
    <property type="match status" value="1"/>
</dbReference>
<feature type="modified residue" description="4-aspartylphosphate" evidence="1">
    <location>
        <position position="75"/>
    </location>
</feature>
<dbReference type="SUPFAM" id="SSF52172">
    <property type="entry name" value="CheY-like"/>
    <property type="match status" value="1"/>
</dbReference>
<feature type="domain" description="PAC" evidence="4">
    <location>
        <begin position="356"/>
        <end position="407"/>
    </location>
</feature>
<evidence type="ECO:0000259" key="4">
    <source>
        <dbReference type="PROSITE" id="PS50113"/>
    </source>
</evidence>
<dbReference type="Gene3D" id="3.30.70.270">
    <property type="match status" value="1"/>
</dbReference>
<accession>A0ABU1GWD9</accession>
<dbReference type="PROSITE" id="PS50883">
    <property type="entry name" value="EAL"/>
    <property type="match status" value="1"/>
</dbReference>
<dbReference type="Pfam" id="PF00072">
    <property type="entry name" value="Response_reg"/>
    <property type="match status" value="1"/>
</dbReference>
<proteinExistence type="predicted"/>
<dbReference type="PROSITE" id="PS50110">
    <property type="entry name" value="RESPONSE_REGULATORY"/>
    <property type="match status" value="1"/>
</dbReference>
<dbReference type="SMART" id="SM00052">
    <property type="entry name" value="EAL"/>
    <property type="match status" value="1"/>
</dbReference>
<feature type="domain" description="PAC" evidence="4">
    <location>
        <begin position="222"/>
        <end position="281"/>
    </location>
</feature>
<evidence type="ECO:0000313" key="8">
    <source>
        <dbReference type="Proteomes" id="UP001269375"/>
    </source>
</evidence>
<dbReference type="SUPFAM" id="SSF55073">
    <property type="entry name" value="Nucleotide cyclase"/>
    <property type="match status" value="1"/>
</dbReference>
<dbReference type="Pfam" id="PF00563">
    <property type="entry name" value="EAL"/>
    <property type="match status" value="1"/>
</dbReference>
<dbReference type="Gene3D" id="3.20.20.450">
    <property type="entry name" value="EAL domain"/>
    <property type="match status" value="1"/>
</dbReference>
<evidence type="ECO:0000259" key="2">
    <source>
        <dbReference type="PROSITE" id="PS50110"/>
    </source>
</evidence>
<gene>
    <name evidence="7" type="ORF">QC825_09810</name>
</gene>
<feature type="domain" description="PAS" evidence="3">
    <location>
        <begin position="152"/>
        <end position="224"/>
    </location>
</feature>
<dbReference type="InterPro" id="IPR001633">
    <property type="entry name" value="EAL_dom"/>
</dbReference>
<protein>
    <submittedName>
        <fullName evidence="7">EAL domain-containing protein</fullName>
    </submittedName>
</protein>
<organism evidence="7 8">
    <name type="scientific">Larsenimonas suaedae</name>
    <dbReference type="NCBI Taxonomy" id="1851019"/>
    <lineage>
        <taxon>Bacteria</taxon>
        <taxon>Pseudomonadati</taxon>
        <taxon>Pseudomonadota</taxon>
        <taxon>Gammaproteobacteria</taxon>
        <taxon>Oceanospirillales</taxon>
        <taxon>Halomonadaceae</taxon>
        <taxon>Larsenimonas</taxon>
    </lineage>
</organism>
<dbReference type="InterPro" id="IPR000700">
    <property type="entry name" value="PAS-assoc_C"/>
</dbReference>
<comment type="caution">
    <text evidence="7">The sequence shown here is derived from an EMBL/GenBank/DDBJ whole genome shotgun (WGS) entry which is preliminary data.</text>
</comment>
<dbReference type="InterPro" id="IPR035965">
    <property type="entry name" value="PAS-like_dom_sf"/>
</dbReference>
<dbReference type="SUPFAM" id="SSF55785">
    <property type="entry name" value="PYP-like sensor domain (PAS domain)"/>
    <property type="match status" value="2"/>
</dbReference>
<dbReference type="Gene3D" id="3.30.450.20">
    <property type="entry name" value="PAS domain"/>
    <property type="match status" value="2"/>
</dbReference>
<dbReference type="SMART" id="SM00091">
    <property type="entry name" value="PAS"/>
    <property type="match status" value="2"/>
</dbReference>
<dbReference type="PANTHER" id="PTHR44757">
    <property type="entry name" value="DIGUANYLATE CYCLASE DGCP"/>
    <property type="match status" value="1"/>
</dbReference>
<evidence type="ECO:0000256" key="1">
    <source>
        <dbReference type="PROSITE-ProRule" id="PRU00169"/>
    </source>
</evidence>
<feature type="domain" description="Response regulatory" evidence="2">
    <location>
        <begin position="25"/>
        <end position="140"/>
    </location>
</feature>
<dbReference type="PROSITE" id="PS50887">
    <property type="entry name" value="GGDEF"/>
    <property type="match status" value="1"/>
</dbReference>
<evidence type="ECO:0000259" key="6">
    <source>
        <dbReference type="PROSITE" id="PS50887"/>
    </source>
</evidence>
<dbReference type="CDD" id="cd01949">
    <property type="entry name" value="GGDEF"/>
    <property type="match status" value="1"/>
</dbReference>
<dbReference type="InterPro" id="IPR029787">
    <property type="entry name" value="Nucleotide_cyclase"/>
</dbReference>
<dbReference type="InterPro" id="IPR013767">
    <property type="entry name" value="PAS_fold"/>
</dbReference>
<dbReference type="CDD" id="cd17534">
    <property type="entry name" value="REC_DC-like"/>
    <property type="match status" value="1"/>
</dbReference>
<dbReference type="InterPro" id="IPR000160">
    <property type="entry name" value="GGDEF_dom"/>
</dbReference>
<dbReference type="InterPro" id="IPR011006">
    <property type="entry name" value="CheY-like_superfamily"/>
</dbReference>
<dbReference type="SUPFAM" id="SSF141868">
    <property type="entry name" value="EAL domain-like"/>
    <property type="match status" value="1"/>
</dbReference>
<feature type="domain" description="PAS" evidence="3">
    <location>
        <begin position="282"/>
        <end position="353"/>
    </location>
</feature>
<keyword evidence="8" id="KW-1185">Reference proteome</keyword>
<reference evidence="7 8" key="1">
    <citation type="submission" date="2023-04" db="EMBL/GenBank/DDBJ databases">
        <title>A long-awaited taxogenomic arrangement of the family Halomonadaceae.</title>
        <authorList>
            <person name="De La Haba R."/>
            <person name="Chuvochina M."/>
            <person name="Wittouck S."/>
            <person name="Arahal D.R."/>
            <person name="Sanchez-Porro C."/>
            <person name="Hugenholtz P."/>
            <person name="Ventosa A."/>
        </authorList>
    </citation>
    <scope>NUCLEOTIDE SEQUENCE [LARGE SCALE GENOMIC DNA]</scope>
    <source>
        <strain evidence="7 8">DSM 22428</strain>
    </source>
</reference>
<feature type="domain" description="GGDEF" evidence="6">
    <location>
        <begin position="439"/>
        <end position="572"/>
    </location>
</feature>
<evidence type="ECO:0000313" key="7">
    <source>
        <dbReference type="EMBL" id="MDR5896366.1"/>
    </source>
</evidence>
<dbReference type="InterPro" id="IPR035919">
    <property type="entry name" value="EAL_sf"/>
</dbReference>
<dbReference type="Pfam" id="PF00990">
    <property type="entry name" value="GGDEF"/>
    <property type="match status" value="1"/>
</dbReference>
<dbReference type="PANTHER" id="PTHR44757:SF2">
    <property type="entry name" value="BIOFILM ARCHITECTURE MAINTENANCE PROTEIN MBAA"/>
    <property type="match status" value="1"/>
</dbReference>
<dbReference type="SMART" id="SM00086">
    <property type="entry name" value="PAC"/>
    <property type="match status" value="2"/>
</dbReference>
<dbReference type="InterPro" id="IPR001789">
    <property type="entry name" value="Sig_transdc_resp-reg_receiver"/>
</dbReference>
<dbReference type="Pfam" id="PF00989">
    <property type="entry name" value="PAS"/>
    <property type="match status" value="1"/>
</dbReference>
<dbReference type="RefSeq" id="WP_251593932.1">
    <property type="nucleotide sequence ID" value="NZ_JAMLJI010000003.1"/>
</dbReference>
<feature type="domain" description="EAL" evidence="5">
    <location>
        <begin position="581"/>
        <end position="835"/>
    </location>
</feature>
<dbReference type="InterPro" id="IPR052155">
    <property type="entry name" value="Biofilm_reg_signaling"/>
</dbReference>
<dbReference type="Pfam" id="PF13426">
    <property type="entry name" value="PAS_9"/>
    <property type="match status" value="1"/>
</dbReference>
<dbReference type="PROSITE" id="PS50112">
    <property type="entry name" value="PAS"/>
    <property type="match status" value="2"/>
</dbReference>
<dbReference type="EMBL" id="JARWAO010000005">
    <property type="protein sequence ID" value="MDR5896366.1"/>
    <property type="molecule type" value="Genomic_DNA"/>
</dbReference>
<dbReference type="InterPro" id="IPR001610">
    <property type="entry name" value="PAC"/>
</dbReference>
<evidence type="ECO:0000259" key="5">
    <source>
        <dbReference type="PROSITE" id="PS50883"/>
    </source>
</evidence>
<dbReference type="CDD" id="cd00130">
    <property type="entry name" value="PAS"/>
    <property type="match status" value="2"/>
</dbReference>
<evidence type="ECO:0000259" key="3">
    <source>
        <dbReference type="PROSITE" id="PS50112"/>
    </source>
</evidence>
<dbReference type="Proteomes" id="UP001269375">
    <property type="component" value="Unassembled WGS sequence"/>
</dbReference>
<keyword evidence="1" id="KW-0597">Phosphoprotein</keyword>
<dbReference type="Gene3D" id="3.40.50.2300">
    <property type="match status" value="1"/>
</dbReference>
<dbReference type="CDD" id="cd01948">
    <property type="entry name" value="EAL"/>
    <property type="match status" value="1"/>
</dbReference>